<evidence type="ECO:0000313" key="5">
    <source>
        <dbReference type="Proteomes" id="UP001236723"/>
    </source>
</evidence>
<keyword evidence="4" id="KW-0969">Cilium</keyword>
<feature type="compositionally biased region" description="Acidic residues" evidence="2">
    <location>
        <begin position="391"/>
        <end position="408"/>
    </location>
</feature>
<evidence type="ECO:0000256" key="2">
    <source>
        <dbReference type="SAM" id="MobiDB-lite"/>
    </source>
</evidence>
<feature type="coiled-coil region" evidence="1">
    <location>
        <begin position="199"/>
        <end position="226"/>
    </location>
</feature>
<gene>
    <name evidence="4" type="ORF">J2R98_000427</name>
</gene>
<dbReference type="RefSeq" id="WP_307065639.1">
    <property type="nucleotide sequence ID" value="NZ_JAUSUP010000001.1"/>
</dbReference>
<dbReference type="Proteomes" id="UP001236723">
    <property type="component" value="Unassembled WGS sequence"/>
</dbReference>
<keyword evidence="4" id="KW-0282">Flagellum</keyword>
<evidence type="ECO:0000256" key="1">
    <source>
        <dbReference type="SAM" id="Coils"/>
    </source>
</evidence>
<keyword evidence="1" id="KW-0175">Coiled coil</keyword>
<accession>A0ABU0DQA3</accession>
<proteinExistence type="predicted"/>
<keyword evidence="4" id="KW-0966">Cell projection</keyword>
<sequence length="424" mass="48305">MNGMMALMPMMQPQTFTNKGSVKQEDSTGFKDLLGNKFAQSMDDVDLEQLEGELLTESDLVKLLTQLTDLIEDGDVNLDELLASLSSEEIEQMLNSLEELLTEQSDFLDELDSDLIHTLGQLLTEIHYNLQDEVSEKDQELNMLDLSIHGGQLIHHNHKGEPSHLDKKLEQVERLLSRLVGNLVSQNQLSQQQTNSQSNERWTQLLQQIKSKVENTNSQINQTNQQSINSIKQLLPGLLSQGNGSSEQTSMMQRNGDFNFEQLNMSKLEQFTVHVSRANSSQSSQMSNQQQIIEQLQKIMQSTQFGRANGANNLTIQLKPANLGQMTLQFTQIDGQMAVKISVMSTAAKEMLESNLNQLRHLFHPNQVVIERQVDQTNTDFTKQQLKDENQESDEQPYEDDKEEELQEENTSVEFKDFLFQEEV</sequence>
<dbReference type="InterPro" id="IPR021136">
    <property type="entry name" value="Flagellar_hook_control-like_C"/>
</dbReference>
<protein>
    <submittedName>
        <fullName evidence="4">Flagellar hook-length control protein FliK</fullName>
    </submittedName>
</protein>
<dbReference type="EMBL" id="JAUSUP010000001">
    <property type="protein sequence ID" value="MDQ0350624.1"/>
    <property type="molecule type" value="Genomic_DNA"/>
</dbReference>
<reference evidence="4 5" key="1">
    <citation type="submission" date="2023-07" db="EMBL/GenBank/DDBJ databases">
        <title>Genomic Encyclopedia of Type Strains, Phase IV (KMG-IV): sequencing the most valuable type-strain genomes for metagenomic binning, comparative biology and taxonomic classification.</title>
        <authorList>
            <person name="Goeker M."/>
        </authorList>
    </citation>
    <scope>NUCLEOTIDE SEQUENCE [LARGE SCALE GENOMIC DNA]</scope>
    <source>
        <strain evidence="4 5">DSM 15448</strain>
    </source>
</reference>
<dbReference type="CDD" id="cd17470">
    <property type="entry name" value="T3SS_Flik_C"/>
    <property type="match status" value="1"/>
</dbReference>
<dbReference type="Pfam" id="PF02120">
    <property type="entry name" value="Flg_hook"/>
    <property type="match status" value="1"/>
</dbReference>
<evidence type="ECO:0000313" key="4">
    <source>
        <dbReference type="EMBL" id="MDQ0350624.1"/>
    </source>
</evidence>
<feature type="region of interest" description="Disordered" evidence="2">
    <location>
        <begin position="383"/>
        <end position="412"/>
    </location>
</feature>
<name>A0ABU0DQA3_9BACI</name>
<dbReference type="Gene3D" id="3.30.750.140">
    <property type="match status" value="1"/>
</dbReference>
<organism evidence="4 5">
    <name type="scientific">Alkalibacillus filiformis</name>
    <dbReference type="NCBI Taxonomy" id="200990"/>
    <lineage>
        <taxon>Bacteria</taxon>
        <taxon>Bacillati</taxon>
        <taxon>Bacillota</taxon>
        <taxon>Bacilli</taxon>
        <taxon>Bacillales</taxon>
        <taxon>Bacillaceae</taxon>
        <taxon>Alkalibacillus</taxon>
    </lineage>
</organism>
<feature type="domain" description="Flagellar hook-length control protein-like C-terminal" evidence="3">
    <location>
        <begin position="308"/>
        <end position="372"/>
    </location>
</feature>
<dbReference type="InterPro" id="IPR038610">
    <property type="entry name" value="FliK-like_C_sf"/>
</dbReference>
<keyword evidence="5" id="KW-1185">Reference proteome</keyword>
<evidence type="ECO:0000259" key="3">
    <source>
        <dbReference type="Pfam" id="PF02120"/>
    </source>
</evidence>
<comment type="caution">
    <text evidence="4">The sequence shown here is derived from an EMBL/GenBank/DDBJ whole genome shotgun (WGS) entry which is preliminary data.</text>
</comment>